<feature type="domain" description="J" evidence="2">
    <location>
        <begin position="140"/>
        <end position="197"/>
    </location>
</feature>
<dbReference type="SMART" id="SM00271">
    <property type="entry name" value="DnaJ"/>
    <property type="match status" value="1"/>
</dbReference>
<feature type="compositionally biased region" description="Basic and acidic residues" evidence="1">
    <location>
        <begin position="123"/>
        <end position="142"/>
    </location>
</feature>
<evidence type="ECO:0000256" key="1">
    <source>
        <dbReference type="SAM" id="MobiDB-lite"/>
    </source>
</evidence>
<organism evidence="3 4">
    <name type="scientific">Sphingomonas gellani</name>
    <dbReference type="NCBI Taxonomy" id="1166340"/>
    <lineage>
        <taxon>Bacteria</taxon>
        <taxon>Pseudomonadati</taxon>
        <taxon>Pseudomonadota</taxon>
        <taxon>Alphaproteobacteria</taxon>
        <taxon>Sphingomonadales</taxon>
        <taxon>Sphingomonadaceae</taxon>
        <taxon>Sphingomonas</taxon>
    </lineage>
</organism>
<evidence type="ECO:0000313" key="4">
    <source>
        <dbReference type="Proteomes" id="UP000199206"/>
    </source>
</evidence>
<proteinExistence type="predicted"/>
<keyword evidence="4" id="KW-1185">Reference proteome</keyword>
<feature type="region of interest" description="Disordered" evidence="1">
    <location>
        <begin position="121"/>
        <end position="143"/>
    </location>
</feature>
<dbReference type="Proteomes" id="UP000199206">
    <property type="component" value="Unassembled WGS sequence"/>
</dbReference>
<dbReference type="Gene3D" id="1.10.287.110">
    <property type="entry name" value="DnaJ domain"/>
    <property type="match status" value="1"/>
</dbReference>
<feature type="compositionally biased region" description="Basic and acidic residues" evidence="1">
    <location>
        <begin position="1"/>
        <end position="27"/>
    </location>
</feature>
<evidence type="ECO:0000313" key="3">
    <source>
        <dbReference type="EMBL" id="SEN39399.1"/>
    </source>
</evidence>
<dbReference type="SUPFAM" id="SSF46565">
    <property type="entry name" value="Chaperone J-domain"/>
    <property type="match status" value="1"/>
</dbReference>
<feature type="region of interest" description="Disordered" evidence="1">
    <location>
        <begin position="1"/>
        <end position="32"/>
    </location>
</feature>
<accession>A0A1H8G695</accession>
<reference evidence="4" key="1">
    <citation type="submission" date="2016-10" db="EMBL/GenBank/DDBJ databases">
        <authorList>
            <person name="Varghese N."/>
            <person name="Submissions S."/>
        </authorList>
    </citation>
    <scope>NUCLEOTIDE SEQUENCE [LARGE SCALE GENOMIC DNA]</scope>
    <source>
        <strain evidence="4">S6-262</strain>
    </source>
</reference>
<dbReference type="Pfam" id="PF00226">
    <property type="entry name" value="DnaJ"/>
    <property type="match status" value="1"/>
</dbReference>
<dbReference type="EMBL" id="FOCF01000006">
    <property type="protein sequence ID" value="SEN39399.1"/>
    <property type="molecule type" value="Genomic_DNA"/>
</dbReference>
<protein>
    <submittedName>
        <fullName evidence="3">DnaJ domain-containing protein</fullName>
    </submittedName>
</protein>
<dbReference type="OrthoDB" id="9786294at2"/>
<dbReference type="PROSITE" id="PS50076">
    <property type="entry name" value="DNAJ_2"/>
    <property type="match status" value="1"/>
</dbReference>
<gene>
    <name evidence="3" type="ORF">SAMN05192583_2715</name>
</gene>
<dbReference type="AlphaFoldDB" id="A0A1H8G695"/>
<evidence type="ECO:0000259" key="2">
    <source>
        <dbReference type="PROSITE" id="PS50076"/>
    </source>
</evidence>
<dbReference type="CDD" id="cd06257">
    <property type="entry name" value="DnaJ"/>
    <property type="match status" value="1"/>
</dbReference>
<sequence>MASKGEGKERPSARFHGRIEGTGRECAEPGCDAAGEFRAPPLEGAGPHDGPRNFRWMCLDHVRAFNSRYNYFDGMSVDEIHAAQRPTAGWERESRAFSGRDPGPRWSDFSDPLDAIAARYRRERAPERPDGKPLSGQDRESLKVLGLEPDADRTALRRRYSDLVRRYHPDRNGGDRSHEAKLQRVIAAYQQLRGAPAFA</sequence>
<name>A0A1H8G695_9SPHN</name>
<dbReference type="STRING" id="1166340.SAMN05192583_2715"/>
<dbReference type="InterPro" id="IPR001623">
    <property type="entry name" value="DnaJ_domain"/>
</dbReference>
<dbReference type="PRINTS" id="PR00625">
    <property type="entry name" value="JDOMAIN"/>
</dbReference>
<feature type="region of interest" description="Disordered" evidence="1">
    <location>
        <begin position="84"/>
        <end position="108"/>
    </location>
</feature>
<dbReference type="InterPro" id="IPR036869">
    <property type="entry name" value="J_dom_sf"/>
</dbReference>